<comment type="caution">
    <text evidence="2">The sequence shown here is derived from an EMBL/GenBank/DDBJ whole genome shotgun (WGS) entry which is preliminary data.</text>
</comment>
<protein>
    <submittedName>
        <fullName evidence="2">Uncharacterized protein</fullName>
    </submittedName>
</protein>
<feature type="compositionally biased region" description="Basic and acidic residues" evidence="1">
    <location>
        <begin position="81"/>
        <end position="92"/>
    </location>
</feature>
<reference evidence="2" key="1">
    <citation type="submission" date="2020-10" db="EMBL/GenBank/DDBJ databases">
        <title>Ca. Dormibacterota MAGs.</title>
        <authorList>
            <person name="Montgomery K."/>
        </authorList>
    </citation>
    <scope>NUCLEOTIDE SEQUENCE [LARGE SCALE GENOMIC DNA]</scope>
    <source>
        <strain evidence="2">SC8812_S17_10</strain>
    </source>
</reference>
<dbReference type="Proteomes" id="UP000612893">
    <property type="component" value="Unassembled WGS sequence"/>
</dbReference>
<dbReference type="RefSeq" id="WP_338202435.1">
    <property type="nucleotide sequence ID" value="NZ_JAEKNR010000138.1"/>
</dbReference>
<name>A0A934K341_9BACT</name>
<evidence type="ECO:0000313" key="3">
    <source>
        <dbReference type="Proteomes" id="UP000612893"/>
    </source>
</evidence>
<sequence length="92" mass="10027">MLRGLYALIADKGGKWAELSGSGYIRARLYRSVAVFVSLVLDERGAYKVVEQHGSDHRPVVVHRGQLPSSTGADPPDWPEDAIRRGAGLDDP</sequence>
<organism evidence="2 3">
    <name type="scientific">Candidatus Nephthysia bennettiae</name>
    <dbReference type="NCBI Taxonomy" id="3127016"/>
    <lineage>
        <taxon>Bacteria</taxon>
        <taxon>Bacillati</taxon>
        <taxon>Candidatus Dormiibacterota</taxon>
        <taxon>Candidatus Dormibacteria</taxon>
        <taxon>Candidatus Dormibacterales</taxon>
        <taxon>Candidatus Dormibacteraceae</taxon>
        <taxon>Candidatus Nephthysia</taxon>
    </lineage>
</organism>
<evidence type="ECO:0000256" key="1">
    <source>
        <dbReference type="SAM" id="MobiDB-lite"/>
    </source>
</evidence>
<evidence type="ECO:0000313" key="2">
    <source>
        <dbReference type="EMBL" id="MBJ7599064.1"/>
    </source>
</evidence>
<keyword evidence="3" id="KW-1185">Reference proteome</keyword>
<dbReference type="AlphaFoldDB" id="A0A934K341"/>
<proteinExistence type="predicted"/>
<dbReference type="EMBL" id="JAEKNR010000138">
    <property type="protein sequence ID" value="MBJ7599064.1"/>
    <property type="molecule type" value="Genomic_DNA"/>
</dbReference>
<accession>A0A934K341</accession>
<feature type="region of interest" description="Disordered" evidence="1">
    <location>
        <begin position="58"/>
        <end position="92"/>
    </location>
</feature>
<gene>
    <name evidence="2" type="ORF">JF922_13410</name>
</gene>